<accession>A0A250XT64</accession>
<dbReference type="Proteomes" id="UP000232323">
    <property type="component" value="Unassembled WGS sequence"/>
</dbReference>
<dbReference type="SUPFAM" id="SSF102848">
    <property type="entry name" value="NSFL1 (p97 ATPase) cofactor p47, SEP domain"/>
    <property type="match status" value="1"/>
</dbReference>
<dbReference type="EMBL" id="BEGY01000229">
    <property type="protein sequence ID" value="GAX86112.1"/>
    <property type="molecule type" value="Genomic_DNA"/>
</dbReference>
<feature type="region of interest" description="Disordered" evidence="2">
    <location>
        <begin position="193"/>
        <end position="274"/>
    </location>
</feature>
<dbReference type="PANTHER" id="PTHR23333:SF4">
    <property type="entry name" value="UBX DOMAIN-CONTAINING PROTEIN 11"/>
    <property type="match status" value="1"/>
</dbReference>
<feature type="domain" description="UBX" evidence="3">
    <location>
        <begin position="526"/>
        <end position="612"/>
    </location>
</feature>
<feature type="region of interest" description="Disordered" evidence="2">
    <location>
        <begin position="30"/>
        <end position="51"/>
    </location>
</feature>
<protein>
    <recommendedName>
        <fullName evidence="7">UBX domain-containing protein</fullName>
    </recommendedName>
</protein>
<feature type="compositionally biased region" description="Polar residues" evidence="2">
    <location>
        <begin position="454"/>
        <end position="472"/>
    </location>
</feature>
<feature type="region of interest" description="Disordered" evidence="2">
    <location>
        <begin position="162"/>
        <end position="181"/>
    </location>
</feature>
<dbReference type="GO" id="GO:0043161">
    <property type="term" value="P:proteasome-mediated ubiquitin-dependent protein catabolic process"/>
    <property type="evidence" value="ECO:0007669"/>
    <property type="project" value="TreeGrafter"/>
</dbReference>
<feature type="compositionally biased region" description="Basic and acidic residues" evidence="2">
    <location>
        <begin position="34"/>
        <end position="51"/>
    </location>
</feature>
<dbReference type="GO" id="GO:0043130">
    <property type="term" value="F:ubiquitin binding"/>
    <property type="evidence" value="ECO:0007669"/>
    <property type="project" value="TreeGrafter"/>
</dbReference>
<feature type="domain" description="SEP" evidence="4">
    <location>
        <begin position="319"/>
        <end position="383"/>
    </location>
</feature>
<evidence type="ECO:0000256" key="1">
    <source>
        <dbReference type="SAM" id="Coils"/>
    </source>
</evidence>
<evidence type="ECO:0000259" key="3">
    <source>
        <dbReference type="PROSITE" id="PS50033"/>
    </source>
</evidence>
<dbReference type="PROSITE" id="PS51399">
    <property type="entry name" value="SEP"/>
    <property type="match status" value="1"/>
</dbReference>
<dbReference type="Pfam" id="PF00789">
    <property type="entry name" value="UBX"/>
    <property type="match status" value="1"/>
</dbReference>
<dbReference type="CDD" id="cd17077">
    <property type="entry name" value="UBX_UBXN11"/>
    <property type="match status" value="1"/>
</dbReference>
<gene>
    <name evidence="5" type="ORF">CEUSTIGMA_g13524.t1</name>
</gene>
<dbReference type="PROSITE" id="PS50033">
    <property type="entry name" value="UBX"/>
    <property type="match status" value="1"/>
</dbReference>
<dbReference type="OrthoDB" id="25887at2759"/>
<reference evidence="5 6" key="1">
    <citation type="submission" date="2017-08" db="EMBL/GenBank/DDBJ databases">
        <title>Acidophilic green algal genome provides insights into adaptation to an acidic environment.</title>
        <authorList>
            <person name="Hirooka S."/>
            <person name="Hirose Y."/>
            <person name="Kanesaki Y."/>
            <person name="Higuchi S."/>
            <person name="Fujiwara T."/>
            <person name="Onuma R."/>
            <person name="Era A."/>
            <person name="Ohbayashi R."/>
            <person name="Uzuka A."/>
            <person name="Nozaki H."/>
            <person name="Yoshikawa H."/>
            <person name="Miyagishima S.Y."/>
        </authorList>
    </citation>
    <scope>NUCLEOTIDE SEQUENCE [LARGE SCALE GENOMIC DNA]</scope>
    <source>
        <strain evidence="5 6">NIES-2499</strain>
    </source>
</reference>
<feature type="region of interest" description="Disordered" evidence="2">
    <location>
        <begin position="444"/>
        <end position="472"/>
    </location>
</feature>
<dbReference type="PANTHER" id="PTHR23333">
    <property type="entry name" value="UBX DOMAIN CONTAINING PROTEIN"/>
    <property type="match status" value="1"/>
</dbReference>
<dbReference type="Gene3D" id="3.30.420.210">
    <property type="entry name" value="SEP domain"/>
    <property type="match status" value="1"/>
</dbReference>
<proteinExistence type="predicted"/>
<dbReference type="InterPro" id="IPR001012">
    <property type="entry name" value="UBX_dom"/>
</dbReference>
<dbReference type="InterPro" id="IPR012989">
    <property type="entry name" value="SEP_domain"/>
</dbReference>
<sequence>MGDLYRPSRLSPLGGISAENSVDDIISRNVLQKLKKDPPPRHDLKHGGKPEEIDLVTSMAKRLAVLEKEMKEKTAFMKRVQAENDALKSKLKVAEEEIQRRVASAPTPGASGSEESSGVAHLKSENARLRAQVRHAWRQVEEIKMFLNDYGLVWVGVAEPEGLSENPKPVPPSVPGLKGESSSLGLSVAVQSDISAGSSSSPTGGTEGAAVLPPRPPMLNRATSGGGPRRRISSASSAVPISAPASALKEGTDPGHSPSTSAQTPTFSDRSPPVIHTLPISLEKLHAAVEELNQMAGDGIGKLVGGGRGAAGPSALHTPEPIRLVLYQDGLQVHRSAPKSYSDPASVAVLKDVMDGYFPITLKAEFPDGVPIKVVDRTYDTIASTASSQSAAAAARAGSNVHSFHDLEEADAAPMSGDKFLSKLPQTVIKNGKVINIRSEVGKLVGSSHPHSSRGCTSPSHQSASVPQHVSTPTDALLTTSQRNHLGPSIPPPSREAPAAAAAAAAASSLAASSAAGKAEVQRGRSGQEIATLQVKSEDGQQTFILKMQFDDSIYALRKCIDAHRTKLAKEQNKPVPSSHYEIRGAFPARAYTEAKETLRDAGLVPNATLFLKAL</sequence>
<name>A0A250XT64_9CHLO</name>
<keyword evidence="6" id="KW-1185">Reference proteome</keyword>
<comment type="caution">
    <text evidence="5">The sequence shown here is derived from an EMBL/GenBank/DDBJ whole genome shotgun (WGS) entry which is preliminary data.</text>
</comment>
<dbReference type="STRING" id="1157962.A0A250XT64"/>
<feature type="compositionally biased region" description="Low complexity" evidence="2">
    <location>
        <begin position="233"/>
        <end position="247"/>
    </location>
</feature>
<feature type="compositionally biased region" description="Polar residues" evidence="2">
    <location>
        <begin position="257"/>
        <end position="269"/>
    </location>
</feature>
<feature type="region of interest" description="Disordered" evidence="2">
    <location>
        <begin position="98"/>
        <end position="123"/>
    </location>
</feature>
<evidence type="ECO:0000313" key="5">
    <source>
        <dbReference type="EMBL" id="GAX86112.1"/>
    </source>
</evidence>
<evidence type="ECO:0000313" key="6">
    <source>
        <dbReference type="Proteomes" id="UP000232323"/>
    </source>
</evidence>
<dbReference type="Gene3D" id="3.10.20.90">
    <property type="entry name" value="Phosphatidylinositol 3-kinase Catalytic Subunit, Chain A, domain 1"/>
    <property type="match status" value="1"/>
</dbReference>
<dbReference type="Pfam" id="PF08059">
    <property type="entry name" value="SEP"/>
    <property type="match status" value="1"/>
</dbReference>
<organism evidence="5 6">
    <name type="scientific">Chlamydomonas eustigma</name>
    <dbReference type="NCBI Taxonomy" id="1157962"/>
    <lineage>
        <taxon>Eukaryota</taxon>
        <taxon>Viridiplantae</taxon>
        <taxon>Chlorophyta</taxon>
        <taxon>core chlorophytes</taxon>
        <taxon>Chlorophyceae</taxon>
        <taxon>CS clade</taxon>
        <taxon>Chlamydomonadales</taxon>
        <taxon>Chlamydomonadaceae</taxon>
        <taxon>Chlamydomonas</taxon>
    </lineage>
</organism>
<evidence type="ECO:0008006" key="7">
    <source>
        <dbReference type="Google" id="ProtNLM"/>
    </source>
</evidence>
<feature type="coiled-coil region" evidence="1">
    <location>
        <begin position="63"/>
        <end position="97"/>
    </location>
</feature>
<feature type="compositionally biased region" description="Low complexity" evidence="2">
    <location>
        <begin position="195"/>
        <end position="210"/>
    </location>
</feature>
<dbReference type="InterPro" id="IPR036241">
    <property type="entry name" value="NSFL1C_SEP_dom_sf"/>
</dbReference>
<evidence type="ECO:0000256" key="2">
    <source>
        <dbReference type="SAM" id="MobiDB-lite"/>
    </source>
</evidence>
<dbReference type="SUPFAM" id="SSF54236">
    <property type="entry name" value="Ubiquitin-like"/>
    <property type="match status" value="1"/>
</dbReference>
<evidence type="ECO:0000259" key="4">
    <source>
        <dbReference type="PROSITE" id="PS51399"/>
    </source>
</evidence>
<dbReference type="AlphaFoldDB" id="A0A250XT64"/>
<keyword evidence="1" id="KW-0175">Coiled coil</keyword>
<dbReference type="InterPro" id="IPR029071">
    <property type="entry name" value="Ubiquitin-like_domsf"/>
</dbReference>